<keyword evidence="4 7" id="KW-0560">Oxidoreductase</keyword>
<evidence type="ECO:0000313" key="7">
    <source>
        <dbReference type="EMBL" id="SUV65627.1"/>
    </source>
</evidence>
<reference evidence="7 8" key="1">
    <citation type="submission" date="2018-06" db="EMBL/GenBank/DDBJ databases">
        <authorList>
            <consortium name="Pathogen Informatics"/>
            <person name="Doyle S."/>
        </authorList>
    </citation>
    <scope>NUCLEOTIDE SEQUENCE [LARGE SCALE GENOMIC DNA]</scope>
    <source>
        <strain evidence="7 8">NCTC10911</strain>
    </source>
</reference>
<dbReference type="Pfam" id="PF02668">
    <property type="entry name" value="TauD"/>
    <property type="match status" value="1"/>
</dbReference>
<keyword evidence="5" id="KW-0408">Iron</keyword>
<dbReference type="AlphaFoldDB" id="A0A0E8CAE1"/>
<evidence type="ECO:0000256" key="2">
    <source>
        <dbReference type="ARBA" id="ARBA00022723"/>
    </source>
</evidence>
<evidence type="ECO:0000256" key="4">
    <source>
        <dbReference type="ARBA" id="ARBA00023002"/>
    </source>
</evidence>
<protein>
    <submittedName>
        <fullName evidence="7">Alpha-ketoglutarate-dependent 2,4-dichlorophenoxyacetate dioxygenase</fullName>
        <ecNumber evidence="7">1.14.11.-</ecNumber>
    </submittedName>
</protein>
<proteinExistence type="inferred from homology"/>
<feature type="domain" description="TauD/TfdA-like" evidence="6">
    <location>
        <begin position="5"/>
        <end position="279"/>
    </location>
</feature>
<dbReference type="PANTHER" id="PTHR43779:SF3">
    <property type="entry name" value="(3R)-3-[(CARBOXYMETHYL)AMINO]FATTY ACID OXYGENASE_DECARBOXYLASE"/>
    <property type="match status" value="1"/>
</dbReference>
<name>A0A0E8CAE1_BORPT</name>
<dbReference type="SUPFAM" id="SSF51197">
    <property type="entry name" value="Clavaminate synthase-like"/>
    <property type="match status" value="1"/>
</dbReference>
<dbReference type="EC" id="1.14.11.-" evidence="7"/>
<dbReference type="GO" id="GO:0046872">
    <property type="term" value="F:metal ion binding"/>
    <property type="evidence" value="ECO:0007669"/>
    <property type="project" value="UniProtKB-KW"/>
</dbReference>
<comment type="similarity">
    <text evidence="1">Belongs to the TfdA dioxygenase family.</text>
</comment>
<gene>
    <name evidence="7" type="primary">tfdA</name>
    <name evidence="7" type="ORF">NCTC10911_02664</name>
</gene>
<evidence type="ECO:0000256" key="5">
    <source>
        <dbReference type="ARBA" id="ARBA00023004"/>
    </source>
</evidence>
<dbReference type="InterPro" id="IPR042098">
    <property type="entry name" value="TauD-like_sf"/>
</dbReference>
<dbReference type="Proteomes" id="UP000255014">
    <property type="component" value="Unassembled WGS sequence"/>
</dbReference>
<sequence>MTITITPIQGEIAASIGGIDVRRGVTDDQVQAIERALDQYIVVVLRGQPLDDDLQQDFIQRFGPAIVTNTIKELTSRRSHRPHLLDITTVDEHGEPLKDRSFMKLYMLANQLWHSDGSHIQPPTRLTALSTRMLPSDPPDTEFADMRAAWDALPADQQEQLLDLQAEHSIAHSRTLLGMEVDQFSDDSLNRRPPVQHSLVRTNPRTGRRSLYLSGHASHIIGWPVEQGRALLQQLTEHATQRQFVYAHAWQMDDLVMWNNAASMHRALPYTGTEPRLLRWSGVTELEPV</sequence>
<keyword evidence="3 7" id="KW-0223">Dioxygenase</keyword>
<evidence type="ECO:0000259" key="6">
    <source>
        <dbReference type="Pfam" id="PF02668"/>
    </source>
</evidence>
<dbReference type="RefSeq" id="WP_010930493.1">
    <property type="nucleotide sequence ID" value="NZ_AP024746.1"/>
</dbReference>
<organism evidence="7 8">
    <name type="scientific">Bordetella pertussis</name>
    <dbReference type="NCBI Taxonomy" id="520"/>
    <lineage>
        <taxon>Bacteria</taxon>
        <taxon>Pseudomonadati</taxon>
        <taxon>Pseudomonadota</taxon>
        <taxon>Betaproteobacteria</taxon>
        <taxon>Burkholderiales</taxon>
        <taxon>Alcaligenaceae</taxon>
        <taxon>Bordetella</taxon>
    </lineage>
</organism>
<dbReference type="PANTHER" id="PTHR43779">
    <property type="entry name" value="DIOXYGENASE RV0097-RELATED"/>
    <property type="match status" value="1"/>
</dbReference>
<dbReference type="OMA" id="GGSWTHF"/>
<dbReference type="GeneID" id="69601579"/>
<dbReference type="Gene3D" id="3.60.130.10">
    <property type="entry name" value="Clavaminate synthase-like"/>
    <property type="match status" value="1"/>
</dbReference>
<dbReference type="InterPro" id="IPR003819">
    <property type="entry name" value="TauD/TfdA-like"/>
</dbReference>
<dbReference type="EMBL" id="UFTT01000002">
    <property type="protein sequence ID" value="SUV65627.1"/>
    <property type="molecule type" value="Genomic_DNA"/>
</dbReference>
<dbReference type="InterPro" id="IPR051178">
    <property type="entry name" value="TfdA_dioxygenase"/>
</dbReference>
<evidence type="ECO:0000256" key="1">
    <source>
        <dbReference type="ARBA" id="ARBA00005896"/>
    </source>
</evidence>
<dbReference type="GO" id="GO:0016706">
    <property type="term" value="F:2-oxoglutarate-dependent dioxygenase activity"/>
    <property type="evidence" value="ECO:0007669"/>
    <property type="project" value="UniProtKB-ARBA"/>
</dbReference>
<accession>A0A0E8CAE1</accession>
<evidence type="ECO:0000256" key="3">
    <source>
        <dbReference type="ARBA" id="ARBA00022964"/>
    </source>
</evidence>
<keyword evidence="2" id="KW-0479">Metal-binding</keyword>
<evidence type="ECO:0000313" key="8">
    <source>
        <dbReference type="Proteomes" id="UP000255014"/>
    </source>
</evidence>